<protein>
    <submittedName>
        <fullName evidence="2">Uncharacterized protein</fullName>
    </submittedName>
</protein>
<organism evidence="2 3">
    <name type="scientific">Aspergillus wentii DTO 134E9</name>
    <dbReference type="NCBI Taxonomy" id="1073089"/>
    <lineage>
        <taxon>Eukaryota</taxon>
        <taxon>Fungi</taxon>
        <taxon>Dikarya</taxon>
        <taxon>Ascomycota</taxon>
        <taxon>Pezizomycotina</taxon>
        <taxon>Eurotiomycetes</taxon>
        <taxon>Eurotiomycetidae</taxon>
        <taxon>Eurotiales</taxon>
        <taxon>Aspergillaceae</taxon>
        <taxon>Aspergillus</taxon>
        <taxon>Aspergillus subgen. Cremei</taxon>
    </lineage>
</organism>
<feature type="transmembrane region" description="Helical" evidence="1">
    <location>
        <begin position="78"/>
        <end position="102"/>
    </location>
</feature>
<dbReference type="AlphaFoldDB" id="A0A1L9S3R5"/>
<dbReference type="VEuPathDB" id="FungiDB:ASPWEDRAFT_286859"/>
<keyword evidence="1" id="KW-0812">Transmembrane</keyword>
<gene>
    <name evidence="2" type="ORF">ASPWEDRAFT_286859</name>
</gene>
<dbReference type="Proteomes" id="UP000184383">
    <property type="component" value="Unassembled WGS sequence"/>
</dbReference>
<keyword evidence="1" id="KW-0472">Membrane</keyword>
<keyword evidence="3" id="KW-1185">Reference proteome</keyword>
<reference evidence="3" key="1">
    <citation type="journal article" date="2017" name="Genome Biol.">
        <title>Comparative genomics reveals high biological diversity and specific adaptations in the industrially and medically important fungal genus Aspergillus.</title>
        <authorList>
            <person name="de Vries R.P."/>
            <person name="Riley R."/>
            <person name="Wiebenga A."/>
            <person name="Aguilar-Osorio G."/>
            <person name="Amillis S."/>
            <person name="Uchima C.A."/>
            <person name="Anderluh G."/>
            <person name="Asadollahi M."/>
            <person name="Askin M."/>
            <person name="Barry K."/>
            <person name="Battaglia E."/>
            <person name="Bayram O."/>
            <person name="Benocci T."/>
            <person name="Braus-Stromeyer S.A."/>
            <person name="Caldana C."/>
            <person name="Canovas D."/>
            <person name="Cerqueira G.C."/>
            <person name="Chen F."/>
            <person name="Chen W."/>
            <person name="Choi C."/>
            <person name="Clum A."/>
            <person name="Dos Santos R.A."/>
            <person name="Damasio A.R."/>
            <person name="Diallinas G."/>
            <person name="Emri T."/>
            <person name="Fekete E."/>
            <person name="Flipphi M."/>
            <person name="Freyberg S."/>
            <person name="Gallo A."/>
            <person name="Gournas C."/>
            <person name="Habgood R."/>
            <person name="Hainaut M."/>
            <person name="Harispe M.L."/>
            <person name="Henrissat B."/>
            <person name="Hilden K.S."/>
            <person name="Hope R."/>
            <person name="Hossain A."/>
            <person name="Karabika E."/>
            <person name="Karaffa L."/>
            <person name="Karanyi Z."/>
            <person name="Krasevec N."/>
            <person name="Kuo A."/>
            <person name="Kusch H."/>
            <person name="LaButti K."/>
            <person name="Lagendijk E.L."/>
            <person name="Lapidus A."/>
            <person name="Levasseur A."/>
            <person name="Lindquist E."/>
            <person name="Lipzen A."/>
            <person name="Logrieco A.F."/>
            <person name="MacCabe A."/>
            <person name="Maekelae M.R."/>
            <person name="Malavazi I."/>
            <person name="Melin P."/>
            <person name="Meyer V."/>
            <person name="Mielnichuk N."/>
            <person name="Miskei M."/>
            <person name="Molnar A.P."/>
            <person name="Mule G."/>
            <person name="Ngan C.Y."/>
            <person name="Orejas M."/>
            <person name="Orosz E."/>
            <person name="Ouedraogo J.P."/>
            <person name="Overkamp K.M."/>
            <person name="Park H.-S."/>
            <person name="Perrone G."/>
            <person name="Piumi F."/>
            <person name="Punt P.J."/>
            <person name="Ram A.F."/>
            <person name="Ramon A."/>
            <person name="Rauscher S."/>
            <person name="Record E."/>
            <person name="Riano-Pachon D.M."/>
            <person name="Robert V."/>
            <person name="Roehrig J."/>
            <person name="Ruller R."/>
            <person name="Salamov A."/>
            <person name="Salih N.S."/>
            <person name="Samson R.A."/>
            <person name="Sandor E."/>
            <person name="Sanguinetti M."/>
            <person name="Schuetze T."/>
            <person name="Sepcic K."/>
            <person name="Shelest E."/>
            <person name="Sherlock G."/>
            <person name="Sophianopoulou V."/>
            <person name="Squina F.M."/>
            <person name="Sun H."/>
            <person name="Susca A."/>
            <person name="Todd R.B."/>
            <person name="Tsang A."/>
            <person name="Unkles S.E."/>
            <person name="van de Wiele N."/>
            <person name="van Rossen-Uffink D."/>
            <person name="Oliveira J.V."/>
            <person name="Vesth T.C."/>
            <person name="Visser J."/>
            <person name="Yu J.-H."/>
            <person name="Zhou M."/>
            <person name="Andersen M.R."/>
            <person name="Archer D.B."/>
            <person name="Baker S.E."/>
            <person name="Benoit I."/>
            <person name="Brakhage A.A."/>
            <person name="Braus G.H."/>
            <person name="Fischer R."/>
            <person name="Frisvad J.C."/>
            <person name="Goldman G.H."/>
            <person name="Houbraken J."/>
            <person name="Oakley B."/>
            <person name="Pocsi I."/>
            <person name="Scazzocchio C."/>
            <person name="Seiboth B."/>
            <person name="vanKuyk P.A."/>
            <person name="Wortman J."/>
            <person name="Dyer P.S."/>
            <person name="Grigoriev I.V."/>
        </authorList>
    </citation>
    <scope>NUCLEOTIDE SEQUENCE [LARGE SCALE GENOMIC DNA]</scope>
    <source>
        <strain evidence="3">DTO 134E9</strain>
    </source>
</reference>
<proteinExistence type="predicted"/>
<accession>A0A1L9S3R5</accession>
<dbReference type="RefSeq" id="XP_040695483.1">
    <property type="nucleotide sequence ID" value="XM_040833172.1"/>
</dbReference>
<evidence type="ECO:0000313" key="2">
    <source>
        <dbReference type="EMBL" id="OJJ41807.1"/>
    </source>
</evidence>
<dbReference type="EMBL" id="KV878209">
    <property type="protein sequence ID" value="OJJ41807.1"/>
    <property type="molecule type" value="Genomic_DNA"/>
</dbReference>
<sequence>MKVYDVIFYPFFLSPFPTPFPPFQFLFSLEFEVLLFPCPRAMFYTSLLSDGGLGTLQKINFPWTSYDLSFISSTCHQLVCCWCLCCLLSTLDTIMIVCYLFLAE</sequence>
<name>A0A1L9S3R5_ASPWE</name>
<dbReference type="GeneID" id="63749020"/>
<keyword evidence="1" id="KW-1133">Transmembrane helix</keyword>
<evidence type="ECO:0000313" key="3">
    <source>
        <dbReference type="Proteomes" id="UP000184383"/>
    </source>
</evidence>
<evidence type="ECO:0000256" key="1">
    <source>
        <dbReference type="SAM" id="Phobius"/>
    </source>
</evidence>